<evidence type="ECO:0000313" key="3">
    <source>
        <dbReference type="Proteomes" id="UP000499080"/>
    </source>
</evidence>
<organism evidence="2 3">
    <name type="scientific">Araneus ventricosus</name>
    <name type="common">Orbweaver spider</name>
    <name type="synonym">Epeira ventricosa</name>
    <dbReference type="NCBI Taxonomy" id="182803"/>
    <lineage>
        <taxon>Eukaryota</taxon>
        <taxon>Metazoa</taxon>
        <taxon>Ecdysozoa</taxon>
        <taxon>Arthropoda</taxon>
        <taxon>Chelicerata</taxon>
        <taxon>Arachnida</taxon>
        <taxon>Araneae</taxon>
        <taxon>Araneomorphae</taxon>
        <taxon>Entelegynae</taxon>
        <taxon>Araneoidea</taxon>
        <taxon>Araneidae</taxon>
        <taxon>Araneus</taxon>
    </lineage>
</organism>
<dbReference type="EMBL" id="BGPR01000046">
    <property type="protein sequence ID" value="GBL86063.1"/>
    <property type="molecule type" value="Genomic_DNA"/>
</dbReference>
<comment type="caution">
    <text evidence="2">The sequence shown here is derived from an EMBL/GenBank/DDBJ whole genome shotgun (WGS) entry which is preliminary data.</text>
</comment>
<feature type="region of interest" description="Disordered" evidence="1">
    <location>
        <begin position="50"/>
        <end position="90"/>
    </location>
</feature>
<reference evidence="2 3" key="1">
    <citation type="journal article" date="2019" name="Sci. Rep.">
        <title>Orb-weaving spider Araneus ventricosus genome elucidates the spidroin gene catalogue.</title>
        <authorList>
            <person name="Kono N."/>
            <person name="Nakamura H."/>
            <person name="Ohtoshi R."/>
            <person name="Moran D.A.P."/>
            <person name="Shinohara A."/>
            <person name="Yoshida Y."/>
            <person name="Fujiwara M."/>
            <person name="Mori M."/>
            <person name="Tomita M."/>
            <person name="Arakawa K."/>
        </authorList>
    </citation>
    <scope>NUCLEOTIDE SEQUENCE [LARGE SCALE GENOMIC DNA]</scope>
</reference>
<dbReference type="AlphaFoldDB" id="A0A4Y2B1V0"/>
<dbReference type="Proteomes" id="UP000499080">
    <property type="component" value="Unassembled WGS sequence"/>
</dbReference>
<accession>A0A4Y2B1V0</accession>
<keyword evidence="3" id="KW-1185">Reference proteome</keyword>
<protein>
    <submittedName>
        <fullName evidence="2">Uncharacterized protein</fullName>
    </submittedName>
</protein>
<sequence>MNTFFKAFHQDKAGHSHLFQNGIFGTRQGRKPIKFGRNDFECGIPTNSKSTSCADSNLRPRYDASGTSKVLPRLGPRDEDRKSEIRRVGGRNRGHRIATVGHFGAYLNDVNNFSIKMVGKRNGLRTNG</sequence>
<proteinExistence type="predicted"/>
<evidence type="ECO:0000313" key="2">
    <source>
        <dbReference type="EMBL" id="GBL86063.1"/>
    </source>
</evidence>
<evidence type="ECO:0000256" key="1">
    <source>
        <dbReference type="SAM" id="MobiDB-lite"/>
    </source>
</evidence>
<gene>
    <name evidence="2" type="ORF">AVEN_89110_1</name>
</gene>
<name>A0A4Y2B1V0_ARAVE</name>
<feature type="compositionally biased region" description="Basic and acidic residues" evidence="1">
    <location>
        <begin position="75"/>
        <end position="87"/>
    </location>
</feature>